<name>A0A1J8QF81_9AGAM</name>
<comment type="caution">
    <text evidence="2">The sequence shown here is derived from an EMBL/GenBank/DDBJ whole genome shotgun (WGS) entry which is preliminary data.</text>
</comment>
<feature type="region of interest" description="Disordered" evidence="1">
    <location>
        <begin position="1"/>
        <end position="25"/>
    </location>
</feature>
<evidence type="ECO:0000313" key="2">
    <source>
        <dbReference type="EMBL" id="OJA12000.1"/>
    </source>
</evidence>
<dbReference type="EMBL" id="LVVM01004836">
    <property type="protein sequence ID" value="OJA12000.1"/>
    <property type="molecule type" value="Genomic_DNA"/>
</dbReference>
<organism evidence="2 3">
    <name type="scientific">Rhizopogon vesiculosus</name>
    <dbReference type="NCBI Taxonomy" id="180088"/>
    <lineage>
        <taxon>Eukaryota</taxon>
        <taxon>Fungi</taxon>
        <taxon>Dikarya</taxon>
        <taxon>Basidiomycota</taxon>
        <taxon>Agaricomycotina</taxon>
        <taxon>Agaricomycetes</taxon>
        <taxon>Agaricomycetidae</taxon>
        <taxon>Boletales</taxon>
        <taxon>Suillineae</taxon>
        <taxon>Rhizopogonaceae</taxon>
        <taxon>Rhizopogon</taxon>
    </lineage>
</organism>
<keyword evidence="3" id="KW-1185">Reference proteome</keyword>
<accession>A0A1J8QF81</accession>
<evidence type="ECO:0000256" key="1">
    <source>
        <dbReference type="SAM" id="MobiDB-lite"/>
    </source>
</evidence>
<dbReference type="AlphaFoldDB" id="A0A1J8QF81"/>
<sequence length="49" mass="5139">MQANLDEGNSPFVPPCQGAMPTGGDVTIRPTVEVPYQMLTIASKQSSAC</sequence>
<protein>
    <submittedName>
        <fullName evidence="2">Uncharacterized protein</fullName>
    </submittedName>
</protein>
<evidence type="ECO:0000313" key="3">
    <source>
        <dbReference type="Proteomes" id="UP000183567"/>
    </source>
</evidence>
<gene>
    <name evidence="2" type="ORF">AZE42_13209</name>
</gene>
<dbReference type="Proteomes" id="UP000183567">
    <property type="component" value="Unassembled WGS sequence"/>
</dbReference>
<proteinExistence type="predicted"/>
<reference evidence="2 3" key="1">
    <citation type="submission" date="2016-03" db="EMBL/GenBank/DDBJ databases">
        <title>Comparative genomics of the ectomycorrhizal sister species Rhizopogon vinicolor and Rhizopogon vesiculosus (Basidiomycota: Boletales) reveals a divergence of the mating type B locus.</title>
        <authorList>
            <person name="Mujic A.B."/>
            <person name="Kuo A."/>
            <person name="Tritt A."/>
            <person name="Lipzen A."/>
            <person name="Chen C."/>
            <person name="Johnson J."/>
            <person name="Sharma A."/>
            <person name="Barry K."/>
            <person name="Grigoriev I.V."/>
            <person name="Spatafora J.W."/>
        </authorList>
    </citation>
    <scope>NUCLEOTIDE SEQUENCE [LARGE SCALE GENOMIC DNA]</scope>
    <source>
        <strain evidence="2 3">AM-OR11-056</strain>
    </source>
</reference>